<name>A0A317NDK1_9NOCA</name>
<comment type="caution">
    <text evidence="1">The sequence shown here is derived from an EMBL/GenBank/DDBJ whole genome shotgun (WGS) entry which is preliminary data.</text>
</comment>
<dbReference type="RefSeq" id="WP_110039586.1">
    <property type="nucleotide sequence ID" value="NZ_QGTL01000008.1"/>
</dbReference>
<evidence type="ECO:0000313" key="1">
    <source>
        <dbReference type="EMBL" id="PWV72973.1"/>
    </source>
</evidence>
<protein>
    <submittedName>
        <fullName evidence="1">Uncharacterized protein</fullName>
    </submittedName>
</protein>
<dbReference type="AlphaFoldDB" id="A0A317NDK1"/>
<dbReference type="PROSITE" id="PS51257">
    <property type="entry name" value="PROKAR_LIPOPROTEIN"/>
    <property type="match status" value="1"/>
</dbReference>
<evidence type="ECO:0000313" key="2">
    <source>
        <dbReference type="Proteomes" id="UP000246410"/>
    </source>
</evidence>
<keyword evidence="2" id="KW-1185">Reference proteome</keyword>
<accession>A0A317NDK1</accession>
<proteinExistence type="predicted"/>
<gene>
    <name evidence="1" type="ORF">DFR69_108287</name>
</gene>
<dbReference type="Proteomes" id="UP000246410">
    <property type="component" value="Unassembled WGS sequence"/>
</dbReference>
<organism evidence="1 2">
    <name type="scientific">Nocardia neocaledoniensis</name>
    <dbReference type="NCBI Taxonomy" id="236511"/>
    <lineage>
        <taxon>Bacteria</taxon>
        <taxon>Bacillati</taxon>
        <taxon>Actinomycetota</taxon>
        <taxon>Actinomycetes</taxon>
        <taxon>Mycobacteriales</taxon>
        <taxon>Nocardiaceae</taxon>
        <taxon>Nocardia</taxon>
    </lineage>
</organism>
<dbReference type="EMBL" id="QGTL01000008">
    <property type="protein sequence ID" value="PWV72973.1"/>
    <property type="molecule type" value="Genomic_DNA"/>
</dbReference>
<reference evidence="1 2" key="1">
    <citation type="submission" date="2018-05" db="EMBL/GenBank/DDBJ databases">
        <title>Genomic Encyclopedia of Type Strains, Phase IV (KMG-IV): sequencing the most valuable type-strain genomes for metagenomic binning, comparative biology and taxonomic classification.</title>
        <authorList>
            <person name="Goeker M."/>
        </authorList>
    </citation>
    <scope>NUCLEOTIDE SEQUENCE [LARGE SCALE GENOMIC DNA]</scope>
    <source>
        <strain evidence="1 2">DSM 44717</strain>
    </source>
</reference>
<sequence length="171" mass="18185">MRAGVALAALAVVALTSCSPEETFNGEKGPHNEDVLAGTGLTVAAARPIVAENFSLAWPEPVTVDPATVDASQGCRSKMTDIAAAGPPWRPRYEQTVIDPPQEFIDRALTNLAAMTARGYTFTPSQNPAQDPMSKTYTDARGFSISSWRETAGPKREVRFSITSTAPCAAE</sequence>